<gene>
    <name evidence="1" type="ORF">HAX54_025333</name>
</gene>
<proteinExistence type="predicted"/>
<evidence type="ECO:0000313" key="2">
    <source>
        <dbReference type="Proteomes" id="UP000823775"/>
    </source>
</evidence>
<name>A0ABS8UZI8_DATST</name>
<dbReference type="EMBL" id="JACEIK010003077">
    <property type="protein sequence ID" value="MCD9640188.1"/>
    <property type="molecule type" value="Genomic_DNA"/>
</dbReference>
<protein>
    <submittedName>
        <fullName evidence="1">Uncharacterized protein</fullName>
    </submittedName>
</protein>
<organism evidence="1 2">
    <name type="scientific">Datura stramonium</name>
    <name type="common">Jimsonweed</name>
    <name type="synonym">Common thornapple</name>
    <dbReference type="NCBI Taxonomy" id="4076"/>
    <lineage>
        <taxon>Eukaryota</taxon>
        <taxon>Viridiplantae</taxon>
        <taxon>Streptophyta</taxon>
        <taxon>Embryophyta</taxon>
        <taxon>Tracheophyta</taxon>
        <taxon>Spermatophyta</taxon>
        <taxon>Magnoliopsida</taxon>
        <taxon>eudicotyledons</taxon>
        <taxon>Gunneridae</taxon>
        <taxon>Pentapetalae</taxon>
        <taxon>asterids</taxon>
        <taxon>lamiids</taxon>
        <taxon>Solanales</taxon>
        <taxon>Solanaceae</taxon>
        <taxon>Solanoideae</taxon>
        <taxon>Datureae</taxon>
        <taxon>Datura</taxon>
    </lineage>
</organism>
<reference evidence="1 2" key="1">
    <citation type="journal article" date="2021" name="BMC Genomics">
        <title>Datura genome reveals duplications of psychoactive alkaloid biosynthetic genes and high mutation rate following tissue culture.</title>
        <authorList>
            <person name="Rajewski A."/>
            <person name="Carter-House D."/>
            <person name="Stajich J."/>
            <person name="Litt A."/>
        </authorList>
    </citation>
    <scope>NUCLEOTIDE SEQUENCE [LARGE SCALE GENOMIC DNA]</scope>
    <source>
        <strain evidence="1">AR-01</strain>
    </source>
</reference>
<dbReference type="Proteomes" id="UP000823775">
    <property type="component" value="Unassembled WGS sequence"/>
</dbReference>
<sequence length="109" mass="12490">MAAANYYSKDFEWDQLRQEIENNPSLAHHLLPFPNSATQNQDTLLSSPLSVCSPQEDTEAWNKFHTRHSTGKFFKCLLVPKEVWNLSLVNQGLMTENLDLRLDIGQLDS</sequence>
<keyword evidence="2" id="KW-1185">Reference proteome</keyword>
<accession>A0ABS8UZI8</accession>
<comment type="caution">
    <text evidence="1">The sequence shown here is derived from an EMBL/GenBank/DDBJ whole genome shotgun (WGS) entry which is preliminary data.</text>
</comment>
<evidence type="ECO:0000313" key="1">
    <source>
        <dbReference type="EMBL" id="MCD9640188.1"/>
    </source>
</evidence>